<gene>
    <name evidence="3" type="ORF">MGWOODY_Clf1069</name>
</gene>
<dbReference type="PRINTS" id="PR00080">
    <property type="entry name" value="SDRFAMILY"/>
</dbReference>
<dbReference type="InterPro" id="IPR002347">
    <property type="entry name" value="SDR_fam"/>
</dbReference>
<dbReference type="NCBIfam" id="NF005559">
    <property type="entry name" value="PRK07231.1"/>
    <property type="match status" value="1"/>
</dbReference>
<dbReference type="EC" id="1.1.1.100" evidence="3"/>
<dbReference type="InterPro" id="IPR036291">
    <property type="entry name" value="NAD(P)-bd_dom_sf"/>
</dbReference>
<evidence type="ECO:0000256" key="2">
    <source>
        <dbReference type="ARBA" id="ARBA00023002"/>
    </source>
</evidence>
<dbReference type="PRINTS" id="PR00081">
    <property type="entry name" value="GDHRDH"/>
</dbReference>
<protein>
    <submittedName>
        <fullName evidence="3">3-oxoacyl-[acyl-carrier protein] reductase</fullName>
        <ecNumber evidence="3">1.1.1.100</ecNumber>
    </submittedName>
</protein>
<dbReference type="GO" id="GO:0004316">
    <property type="term" value="F:3-oxoacyl-[acyl-carrier-protein] reductase (NADPH) activity"/>
    <property type="evidence" value="ECO:0007669"/>
    <property type="project" value="UniProtKB-EC"/>
</dbReference>
<accession>A0A170Q960</accession>
<dbReference type="PROSITE" id="PS00061">
    <property type="entry name" value="ADH_SHORT"/>
    <property type="match status" value="1"/>
</dbReference>
<dbReference type="Pfam" id="PF13561">
    <property type="entry name" value="adh_short_C2"/>
    <property type="match status" value="1"/>
</dbReference>
<dbReference type="InterPro" id="IPR020904">
    <property type="entry name" value="Sc_DH/Rdtase_CS"/>
</dbReference>
<dbReference type="EMBL" id="FAXA01000030">
    <property type="protein sequence ID" value="CUV01257.1"/>
    <property type="molecule type" value="Genomic_DNA"/>
</dbReference>
<name>A0A170Q960_9ZZZZ</name>
<dbReference type="PANTHER" id="PTHR42760">
    <property type="entry name" value="SHORT-CHAIN DEHYDROGENASES/REDUCTASES FAMILY MEMBER"/>
    <property type="match status" value="1"/>
</dbReference>
<organism evidence="3">
    <name type="scientific">hydrothermal vent metagenome</name>
    <dbReference type="NCBI Taxonomy" id="652676"/>
    <lineage>
        <taxon>unclassified sequences</taxon>
        <taxon>metagenomes</taxon>
        <taxon>ecological metagenomes</taxon>
    </lineage>
</organism>
<comment type="similarity">
    <text evidence="1">Belongs to the short-chain dehydrogenases/reductases (SDR) family.</text>
</comment>
<dbReference type="Gene3D" id="3.40.50.720">
    <property type="entry name" value="NAD(P)-binding Rossmann-like Domain"/>
    <property type="match status" value="1"/>
</dbReference>
<keyword evidence="2 3" id="KW-0560">Oxidoreductase</keyword>
<proteinExistence type="inferred from homology"/>
<evidence type="ECO:0000256" key="1">
    <source>
        <dbReference type="ARBA" id="ARBA00006484"/>
    </source>
</evidence>
<dbReference type="SUPFAM" id="SSF51735">
    <property type="entry name" value="NAD(P)-binding Rossmann-fold domains"/>
    <property type="match status" value="1"/>
</dbReference>
<sequence length="249" mass="26138">MRLEGKVALISGGARGMGAEEARIFAREGAKVIIGDISEEDGKAVEAQISEAGGQALFVRLDVTEESEWANAVEQAVSHYGKLDVLVNNAGISSRAFTDDTGIDAWDRIMEVNSKGVFLGTRAAVPKMLEAGGGSIINISSIMGLVGSAGGHPAYNASKGAVRIFSKAMAVRHGKDNIRVNSVHPGFMPPMTSGIAYDQDQRRGSLEQTPLGREGRIEEVANAVLFLASDEASYITGAELAVDGGFTAK</sequence>
<dbReference type="PANTHER" id="PTHR42760:SF133">
    <property type="entry name" value="3-OXOACYL-[ACYL-CARRIER-PROTEIN] REDUCTASE"/>
    <property type="match status" value="1"/>
</dbReference>
<reference evidence="3" key="1">
    <citation type="submission" date="2015-10" db="EMBL/GenBank/DDBJ databases">
        <authorList>
            <person name="Gilbert D.G."/>
        </authorList>
    </citation>
    <scope>NUCLEOTIDE SEQUENCE</scope>
</reference>
<dbReference type="AlphaFoldDB" id="A0A170Q960"/>
<dbReference type="FunFam" id="3.40.50.720:FF:000084">
    <property type="entry name" value="Short-chain dehydrogenase reductase"/>
    <property type="match status" value="1"/>
</dbReference>
<evidence type="ECO:0000313" key="3">
    <source>
        <dbReference type="EMBL" id="CUV01257.1"/>
    </source>
</evidence>